<dbReference type="RefSeq" id="WP_161018371.1">
    <property type="nucleotide sequence ID" value="NZ_WWCP01000002.1"/>
</dbReference>
<feature type="signal peptide" evidence="1">
    <location>
        <begin position="1"/>
        <end position="27"/>
    </location>
</feature>
<reference evidence="2 3" key="1">
    <citation type="submission" date="2019-12" db="EMBL/GenBank/DDBJ databases">
        <title>Novel species isolated from a subtropical stream in China.</title>
        <authorList>
            <person name="Lu H."/>
        </authorList>
    </citation>
    <scope>NUCLEOTIDE SEQUENCE [LARGE SCALE GENOMIC DNA]</scope>
    <source>
        <strain evidence="2 3">FT50W</strain>
    </source>
</reference>
<keyword evidence="1" id="KW-0732">Signal</keyword>
<evidence type="ECO:0000256" key="1">
    <source>
        <dbReference type="SAM" id="SignalP"/>
    </source>
</evidence>
<proteinExistence type="predicted"/>
<name>A0A6L8MFT4_9BURK</name>
<feature type="chain" id="PRO_5027005772" description="Lipoprotein" evidence="1">
    <location>
        <begin position="28"/>
        <end position="95"/>
    </location>
</feature>
<comment type="caution">
    <text evidence="2">The sequence shown here is derived from an EMBL/GenBank/DDBJ whole genome shotgun (WGS) entry which is preliminary data.</text>
</comment>
<evidence type="ECO:0000313" key="2">
    <source>
        <dbReference type="EMBL" id="MYM81071.1"/>
    </source>
</evidence>
<dbReference type="Proteomes" id="UP000474565">
    <property type="component" value="Unassembled WGS sequence"/>
</dbReference>
<dbReference type="PROSITE" id="PS51257">
    <property type="entry name" value="PROKAR_LIPOPROTEIN"/>
    <property type="match status" value="1"/>
</dbReference>
<protein>
    <recommendedName>
        <fullName evidence="4">Lipoprotein</fullName>
    </recommendedName>
</protein>
<evidence type="ECO:0008006" key="4">
    <source>
        <dbReference type="Google" id="ProtNLM"/>
    </source>
</evidence>
<gene>
    <name evidence="2" type="ORF">GTP44_03735</name>
</gene>
<dbReference type="AlphaFoldDB" id="A0A6L8MFT4"/>
<dbReference type="EMBL" id="WWCP01000002">
    <property type="protein sequence ID" value="MYM81071.1"/>
    <property type="molecule type" value="Genomic_DNA"/>
</dbReference>
<accession>A0A6L8MFT4</accession>
<evidence type="ECO:0000313" key="3">
    <source>
        <dbReference type="Proteomes" id="UP000474565"/>
    </source>
</evidence>
<sequence>MNQKPFKFTNLAGLVAMVLLAGCAATPAPVTQRVDVPVPVFCVKPGDVPARPDYAVEKLAPSASDGEKVLALARDWPQGRKYEEALEAIVAGCLN</sequence>
<organism evidence="2 3">
    <name type="scientific">Duganella lactea</name>
    <dbReference type="NCBI Taxonomy" id="2692173"/>
    <lineage>
        <taxon>Bacteria</taxon>
        <taxon>Pseudomonadati</taxon>
        <taxon>Pseudomonadota</taxon>
        <taxon>Betaproteobacteria</taxon>
        <taxon>Burkholderiales</taxon>
        <taxon>Oxalobacteraceae</taxon>
        <taxon>Telluria group</taxon>
        <taxon>Duganella</taxon>
    </lineage>
</organism>